<reference evidence="1 2" key="1">
    <citation type="submission" date="2018-08" db="EMBL/GenBank/DDBJ databases">
        <title>Mucilaginibacter terrae sp. nov., isolated from manganese diggings.</title>
        <authorList>
            <person name="Huang Y."/>
            <person name="Zhou Z."/>
        </authorList>
    </citation>
    <scope>NUCLEOTIDE SEQUENCE [LARGE SCALE GENOMIC DNA]</scope>
    <source>
        <strain evidence="1 2">ZH6</strain>
    </source>
</reference>
<name>A0A3E2NWI7_9SPHI</name>
<proteinExistence type="predicted"/>
<sequence length="180" mass="20025">MKTIPEPYAWVAKEPGPKMLKEALTHYGLLEHKGTGSNPDIMKWAKEVGVAGWYTDDSVPWCGLFMGICAQRAGFPYNTQLLSALAWAKWGKHVDDDKAMLGDTLVFIRPGGGHVAFYIGESKENYLIYGGNQGDTVGFTWIAKSRLFAVRRAIWKVSQPENVRKIFLNTTGVVLSSNEQ</sequence>
<keyword evidence="2" id="KW-1185">Reference proteome</keyword>
<dbReference type="OrthoDB" id="9813532at2"/>
<comment type="caution">
    <text evidence="1">The sequence shown here is derived from an EMBL/GenBank/DDBJ whole genome shotgun (WGS) entry which is preliminary data.</text>
</comment>
<dbReference type="NCBIfam" id="TIGR02594">
    <property type="entry name" value="TIGR02594 family protein"/>
    <property type="match status" value="1"/>
</dbReference>
<gene>
    <name evidence="1" type="ORF">DYU05_07200</name>
</gene>
<dbReference type="Proteomes" id="UP000260823">
    <property type="component" value="Unassembled WGS sequence"/>
</dbReference>
<organism evidence="1 2">
    <name type="scientific">Mucilaginibacter terrenus</name>
    <dbReference type="NCBI Taxonomy" id="2482727"/>
    <lineage>
        <taxon>Bacteria</taxon>
        <taxon>Pseudomonadati</taxon>
        <taxon>Bacteroidota</taxon>
        <taxon>Sphingobacteriia</taxon>
        <taxon>Sphingobacteriales</taxon>
        <taxon>Sphingobacteriaceae</taxon>
        <taxon>Mucilaginibacter</taxon>
    </lineage>
</organism>
<accession>A0A3E2NWI7</accession>
<evidence type="ECO:0000313" key="1">
    <source>
        <dbReference type="EMBL" id="RFZ85375.1"/>
    </source>
</evidence>
<protein>
    <submittedName>
        <fullName evidence="1">TIGR02594 family protein</fullName>
    </submittedName>
</protein>
<dbReference type="InterPro" id="IPR013423">
    <property type="entry name" value="CHP02594"/>
</dbReference>
<evidence type="ECO:0000313" key="2">
    <source>
        <dbReference type="Proteomes" id="UP000260823"/>
    </source>
</evidence>
<dbReference type="EMBL" id="QWDE01000001">
    <property type="protein sequence ID" value="RFZ85375.1"/>
    <property type="molecule type" value="Genomic_DNA"/>
</dbReference>
<dbReference type="RefSeq" id="WP_117382275.1">
    <property type="nucleotide sequence ID" value="NZ_QWDE01000001.1"/>
</dbReference>
<dbReference type="AlphaFoldDB" id="A0A3E2NWI7"/>